<name>A0A0T6BU06_9BACI</name>
<reference evidence="4 6" key="3">
    <citation type="submission" date="2023-03" db="EMBL/GenBank/DDBJ databases">
        <title>Agriculturally important microbes genome sequencing.</title>
        <authorList>
            <person name="Dunlap C."/>
        </authorList>
    </citation>
    <scope>NUCLEOTIDE SEQUENCE [LARGE SCALE GENOMIC DNA]</scope>
    <source>
        <strain evidence="4 6">CBP-3203</strain>
    </source>
</reference>
<dbReference type="Gene3D" id="1.10.490.70">
    <property type="entry name" value="Histidine kinase N-terminal domain"/>
    <property type="match status" value="1"/>
</dbReference>
<dbReference type="EMBL" id="JARRTL010000008">
    <property type="protein sequence ID" value="MEC0484904.1"/>
    <property type="molecule type" value="Genomic_DNA"/>
</dbReference>
<dbReference type="OrthoDB" id="9800154at2"/>
<dbReference type="InterPro" id="IPR051932">
    <property type="entry name" value="Bact_StressResp_Reg"/>
</dbReference>
<dbReference type="Pfam" id="PF01740">
    <property type="entry name" value="STAS"/>
    <property type="match status" value="1"/>
</dbReference>
<evidence type="ECO:0000313" key="6">
    <source>
        <dbReference type="Proteomes" id="UP001341297"/>
    </source>
</evidence>
<evidence type="ECO:0000313" key="3">
    <source>
        <dbReference type="EMBL" id="KRT95120.1"/>
    </source>
</evidence>
<dbReference type="AlphaFoldDB" id="A0A0T6BU06"/>
<evidence type="ECO:0000259" key="2">
    <source>
        <dbReference type="PROSITE" id="PS50801"/>
    </source>
</evidence>
<dbReference type="SUPFAM" id="SSF52091">
    <property type="entry name" value="SpoIIaa-like"/>
    <property type="match status" value="1"/>
</dbReference>
<evidence type="ECO:0000313" key="4">
    <source>
        <dbReference type="EMBL" id="MEC0484904.1"/>
    </source>
</evidence>
<dbReference type="STRING" id="1664069.BGLY_2926"/>
<reference evidence="3" key="2">
    <citation type="submission" date="2015-10" db="EMBL/GenBank/DDBJ databases">
        <authorList>
            <person name="Gilbert D.G."/>
        </authorList>
    </citation>
    <scope>NUCLEOTIDE SEQUENCE</scope>
    <source>
        <strain evidence="3">GO-13</strain>
    </source>
</reference>
<dbReference type="Gene3D" id="3.30.750.24">
    <property type="entry name" value="STAS domain"/>
    <property type="match status" value="1"/>
</dbReference>
<reference evidence="3 5" key="1">
    <citation type="journal article" date="2015" name="Int. J. Syst. Evol. Microbiol.">
        <title>Bacillus glycinifermentans sp. nov., isolated from fermented soybean paste.</title>
        <authorList>
            <person name="Kim S.J."/>
            <person name="Dunlap C.A."/>
            <person name="Kwon S.W."/>
            <person name="Rooney A.P."/>
        </authorList>
    </citation>
    <scope>NUCLEOTIDE SEQUENCE [LARGE SCALE GENOMIC DNA]</scope>
    <source>
        <strain evidence="3 5">GO-13</strain>
    </source>
</reference>
<evidence type="ECO:0000256" key="1">
    <source>
        <dbReference type="ARBA" id="ARBA00022553"/>
    </source>
</evidence>
<dbReference type="Pfam" id="PF14361">
    <property type="entry name" value="RsbRD_N"/>
    <property type="match status" value="1"/>
</dbReference>
<dbReference type="InterPro" id="IPR025751">
    <property type="entry name" value="RsbRD_N_dom"/>
</dbReference>
<dbReference type="InterPro" id="IPR002645">
    <property type="entry name" value="STAS_dom"/>
</dbReference>
<keyword evidence="1" id="KW-0597">Phosphoprotein</keyword>
<sequence length="279" mass="31413">MKNKHSALYHYLIKRSDNITNQWLSKTSGIPSADKAKPYIRAVAHLLTAHQPEKEWEEALDCAREMARDRAASQVPIYESINGINVFRRIIIDEIGMFSHEEAPESSKSDVLEWSRRLNLIMDEIIGQFMTEYDLLTMSQLKTQNEMIHELSAPVIPISSHIGVLPIIGEIDTHRAKGILESALERCAGLRLSHLFIDISGVPIIDTMVVYQLFRILDTTKLLGIEATISGIRPEMAQTVVKLGIDFSNVKTEQNLAKALSKKGFRILEEGDGTYKNTV</sequence>
<feature type="domain" description="STAS" evidence="2">
    <location>
        <begin position="152"/>
        <end position="263"/>
    </location>
</feature>
<protein>
    <submittedName>
        <fullName evidence="3">RsbT co-antagonist protein RsbRD</fullName>
    </submittedName>
    <submittedName>
        <fullName evidence="4">STAS domain-containing protein</fullName>
    </submittedName>
</protein>
<proteinExistence type="predicted"/>
<dbReference type="PROSITE" id="PS50801">
    <property type="entry name" value="STAS"/>
    <property type="match status" value="1"/>
</dbReference>
<dbReference type="PANTHER" id="PTHR33745:SF3">
    <property type="entry name" value="RSBT CO-ANTAGONIST PROTEIN RSBRC"/>
    <property type="match status" value="1"/>
</dbReference>
<gene>
    <name evidence="3" type="ORF">AB447_211410</name>
    <name evidence="4" type="ORF">P8828_08565</name>
</gene>
<comment type="caution">
    <text evidence="3">The sequence shown here is derived from an EMBL/GenBank/DDBJ whole genome shotgun (WGS) entry which is preliminary data.</text>
</comment>
<dbReference type="RefSeq" id="WP_048356172.1">
    <property type="nucleotide sequence ID" value="NZ_CP023481.1"/>
</dbReference>
<organism evidence="3 5">
    <name type="scientific">Bacillus glycinifermentans</name>
    <dbReference type="NCBI Taxonomy" id="1664069"/>
    <lineage>
        <taxon>Bacteria</taxon>
        <taxon>Bacillati</taxon>
        <taxon>Bacillota</taxon>
        <taxon>Bacilli</taxon>
        <taxon>Bacillales</taxon>
        <taxon>Bacillaceae</taxon>
        <taxon>Bacillus</taxon>
    </lineage>
</organism>
<evidence type="ECO:0000313" key="5">
    <source>
        <dbReference type="Proteomes" id="UP000036168"/>
    </source>
</evidence>
<dbReference type="CDD" id="cd07041">
    <property type="entry name" value="STAS_RsbR_RsbS_like"/>
    <property type="match status" value="1"/>
</dbReference>
<dbReference type="EMBL" id="LECW02000004">
    <property type="protein sequence ID" value="KRT95120.1"/>
    <property type="molecule type" value="Genomic_DNA"/>
</dbReference>
<dbReference type="InterPro" id="IPR036513">
    <property type="entry name" value="STAS_dom_sf"/>
</dbReference>
<keyword evidence="6" id="KW-1185">Reference proteome</keyword>
<dbReference type="Proteomes" id="UP000036168">
    <property type="component" value="Unassembled WGS sequence"/>
</dbReference>
<accession>A0A0T6BU06</accession>
<dbReference type="PANTHER" id="PTHR33745">
    <property type="entry name" value="RSBT ANTAGONIST PROTEIN RSBS-RELATED"/>
    <property type="match status" value="1"/>
</dbReference>
<dbReference type="Proteomes" id="UP001341297">
    <property type="component" value="Unassembled WGS sequence"/>
</dbReference>